<evidence type="ECO:0000256" key="19">
    <source>
        <dbReference type="ARBA" id="ARBA00041226"/>
    </source>
</evidence>
<evidence type="ECO:0000256" key="15">
    <source>
        <dbReference type="ARBA" id="ARBA00023157"/>
    </source>
</evidence>
<organism evidence="26 27">
    <name type="scientific">Phyllotreta striolata</name>
    <name type="common">Striped flea beetle</name>
    <name type="synonym">Crioceris striolata</name>
    <dbReference type="NCBI Taxonomy" id="444603"/>
    <lineage>
        <taxon>Eukaryota</taxon>
        <taxon>Metazoa</taxon>
        <taxon>Ecdysozoa</taxon>
        <taxon>Arthropoda</taxon>
        <taxon>Hexapoda</taxon>
        <taxon>Insecta</taxon>
        <taxon>Pterygota</taxon>
        <taxon>Neoptera</taxon>
        <taxon>Endopterygota</taxon>
        <taxon>Coleoptera</taxon>
        <taxon>Polyphaga</taxon>
        <taxon>Cucujiformia</taxon>
        <taxon>Chrysomeloidea</taxon>
        <taxon>Chrysomelidae</taxon>
        <taxon>Galerucinae</taxon>
        <taxon>Alticini</taxon>
        <taxon>Phyllotreta</taxon>
    </lineage>
</organism>
<comment type="pathway">
    <text evidence="3">Protein modification; protein glycosylation.</text>
</comment>
<evidence type="ECO:0000256" key="17">
    <source>
        <dbReference type="ARBA" id="ARBA00023211"/>
    </source>
</evidence>
<evidence type="ECO:0000256" key="10">
    <source>
        <dbReference type="ARBA" id="ARBA00022723"/>
    </source>
</evidence>
<dbReference type="GO" id="GO:0030145">
    <property type="term" value="F:manganese ion binding"/>
    <property type="evidence" value="ECO:0007669"/>
    <property type="project" value="UniProtKB-ARBA"/>
</dbReference>
<dbReference type="EMBL" id="OU900098">
    <property type="protein sequence ID" value="CAG9862134.1"/>
    <property type="molecule type" value="Genomic_DNA"/>
</dbReference>
<evidence type="ECO:0000256" key="21">
    <source>
        <dbReference type="ARBA" id="ARBA00043065"/>
    </source>
</evidence>
<keyword evidence="10" id="KW-0479">Metal-binding</keyword>
<evidence type="ECO:0000256" key="7">
    <source>
        <dbReference type="ARBA" id="ARBA00022676"/>
    </source>
</evidence>
<keyword evidence="12" id="KW-0735">Signal-anchor</keyword>
<evidence type="ECO:0000256" key="11">
    <source>
        <dbReference type="ARBA" id="ARBA00022741"/>
    </source>
</evidence>
<comment type="cofactor">
    <cofactor evidence="1">
        <name>Mn(2+)</name>
        <dbReference type="ChEBI" id="CHEBI:29035"/>
    </cofactor>
</comment>
<evidence type="ECO:0000256" key="5">
    <source>
        <dbReference type="ARBA" id="ARBA00011748"/>
    </source>
</evidence>
<keyword evidence="27" id="KW-1185">Reference proteome</keyword>
<comment type="subcellular location">
    <subcellularLocation>
        <location evidence="2">Membrane</location>
        <topology evidence="2">Single-pass type II membrane protein</topology>
    </subcellularLocation>
</comment>
<dbReference type="FunFam" id="3.90.550.50:FF:000017">
    <property type="entry name" value="Glycoprotein-N-acetylgalactosamine 3-beta-galactosyltransferase 1"/>
    <property type="match status" value="1"/>
</dbReference>
<dbReference type="Proteomes" id="UP001153712">
    <property type="component" value="Chromosome 5"/>
</dbReference>
<evidence type="ECO:0000256" key="9">
    <source>
        <dbReference type="ARBA" id="ARBA00022692"/>
    </source>
</evidence>
<keyword evidence="15" id="KW-1015">Disulfide bond</keyword>
<evidence type="ECO:0000313" key="27">
    <source>
        <dbReference type="Proteomes" id="UP001153712"/>
    </source>
</evidence>
<dbReference type="PANTHER" id="PTHR23033:SF14">
    <property type="entry name" value="GLYCOPROTEIN-N-ACETYLGALACTOSAMINE 3-BETA-GALACTOSYLTRANSFERASE 1-RELATED"/>
    <property type="match status" value="1"/>
</dbReference>
<dbReference type="Pfam" id="PF02434">
    <property type="entry name" value="Fringe"/>
    <property type="match status" value="1"/>
</dbReference>
<evidence type="ECO:0000256" key="20">
    <source>
        <dbReference type="ARBA" id="ARBA00042009"/>
    </source>
</evidence>
<evidence type="ECO:0000256" key="23">
    <source>
        <dbReference type="SAM" id="MobiDB-lite"/>
    </source>
</evidence>
<evidence type="ECO:0000256" key="13">
    <source>
        <dbReference type="ARBA" id="ARBA00022989"/>
    </source>
</evidence>
<keyword evidence="13 24" id="KW-1133">Transmembrane helix</keyword>
<sequence>MRSFQSNNVFPPPFIIIITMNHKTFCLLTGIVVGFTIAFVFLAPSTVYRGDKGAPVRRTKDSRPPRIDSSGHEHEHDEFHREEDMENLRGPDQDVGEHNENDTHHRMTDSRIADALYNKVKVLCWVMTAPKNHDAKAKHIKATWGKRCNVLLFMSSQEDKTLPAVALNVSEGRNNLWAKTKSAFEYVYRKHFDDADWFMKADDDTYVVVENLRYMLRNADPQQPVYYGCKFKPYVKQGYMSGGAGYVLSKEALRRFVEEAIPNKKMCRKDPGGAEDVELGKCMQAVKVKAGDSRDAEHRGRFFPFDPAHHLIPGHTDRSFWYWSYVFYEEKQGMECCSDTAISFHYIGPHMMYEMEYLIYHLKPFGIGYNPSLD</sequence>
<keyword evidence="17" id="KW-0464">Manganese</keyword>
<feature type="transmembrane region" description="Helical" evidence="24">
    <location>
        <begin position="25"/>
        <end position="43"/>
    </location>
</feature>
<evidence type="ECO:0000256" key="16">
    <source>
        <dbReference type="ARBA" id="ARBA00023180"/>
    </source>
</evidence>
<keyword evidence="9 24" id="KW-0812">Transmembrane</keyword>
<feature type="domain" description="Fringe-like glycosyltransferase" evidence="25">
    <location>
        <begin position="122"/>
        <end position="290"/>
    </location>
</feature>
<reference evidence="26" key="1">
    <citation type="submission" date="2022-01" db="EMBL/GenBank/DDBJ databases">
        <authorList>
            <person name="King R."/>
        </authorList>
    </citation>
    <scope>NUCLEOTIDE SEQUENCE</scope>
</reference>
<evidence type="ECO:0000256" key="6">
    <source>
        <dbReference type="ARBA" id="ARBA00012557"/>
    </source>
</evidence>
<dbReference type="InterPro" id="IPR003378">
    <property type="entry name" value="Fringe-like_glycosylTrfase"/>
</dbReference>
<accession>A0A9N9TUK3</accession>
<comment type="subunit">
    <text evidence="5">Homodimer; disulfide-linked.</text>
</comment>
<comment type="function">
    <text evidence="22">Glycosyltransferase that generates the core 1 O-glycan Gal-beta1-3GalNAc-alpha1-Ser/Thr (T antigen), which is a precursor for many extended O-glycans in glycoproteins.</text>
</comment>
<evidence type="ECO:0000256" key="12">
    <source>
        <dbReference type="ARBA" id="ARBA00022968"/>
    </source>
</evidence>
<evidence type="ECO:0000256" key="4">
    <source>
        <dbReference type="ARBA" id="ARBA00006462"/>
    </source>
</evidence>
<gene>
    <name evidence="26" type="ORF">PHYEVI_LOCUS8456</name>
</gene>
<dbReference type="GO" id="GO:0016020">
    <property type="term" value="C:membrane"/>
    <property type="evidence" value="ECO:0007669"/>
    <property type="project" value="UniProtKB-SubCell"/>
</dbReference>
<feature type="region of interest" description="Disordered" evidence="23">
    <location>
        <begin position="52"/>
        <end position="107"/>
    </location>
</feature>
<evidence type="ECO:0000256" key="1">
    <source>
        <dbReference type="ARBA" id="ARBA00001936"/>
    </source>
</evidence>
<keyword evidence="14 24" id="KW-0472">Membrane</keyword>
<evidence type="ECO:0000256" key="14">
    <source>
        <dbReference type="ARBA" id="ARBA00023136"/>
    </source>
</evidence>
<evidence type="ECO:0000313" key="26">
    <source>
        <dbReference type="EMBL" id="CAG9862134.1"/>
    </source>
</evidence>
<name>A0A9N9TUK3_PHYSR</name>
<evidence type="ECO:0000256" key="2">
    <source>
        <dbReference type="ARBA" id="ARBA00004606"/>
    </source>
</evidence>
<evidence type="ECO:0000256" key="3">
    <source>
        <dbReference type="ARBA" id="ARBA00004922"/>
    </source>
</evidence>
<evidence type="ECO:0000256" key="24">
    <source>
        <dbReference type="SAM" id="Phobius"/>
    </source>
</evidence>
<dbReference type="Gene3D" id="3.90.550.50">
    <property type="match status" value="1"/>
</dbReference>
<comment type="similarity">
    <text evidence="4">Belongs to the glycosyltransferase 31 family. Beta3-Gal-T subfamily.</text>
</comment>
<dbReference type="PANTHER" id="PTHR23033">
    <property type="entry name" value="BETA1,3-GALACTOSYLTRANSFERASE"/>
    <property type="match status" value="1"/>
</dbReference>
<dbReference type="OrthoDB" id="414175at2759"/>
<evidence type="ECO:0000259" key="25">
    <source>
        <dbReference type="Pfam" id="PF02434"/>
    </source>
</evidence>
<dbReference type="EC" id="2.4.1.122" evidence="6"/>
<keyword evidence="7" id="KW-0328">Glycosyltransferase</keyword>
<evidence type="ECO:0000256" key="22">
    <source>
        <dbReference type="ARBA" id="ARBA00059245"/>
    </source>
</evidence>
<evidence type="ECO:0000256" key="8">
    <source>
        <dbReference type="ARBA" id="ARBA00022679"/>
    </source>
</evidence>
<proteinExistence type="inferred from homology"/>
<dbReference type="AlphaFoldDB" id="A0A9N9TUK3"/>
<dbReference type="GO" id="GO:0000166">
    <property type="term" value="F:nucleotide binding"/>
    <property type="evidence" value="ECO:0007669"/>
    <property type="project" value="UniProtKB-KW"/>
</dbReference>
<evidence type="ECO:0000256" key="18">
    <source>
        <dbReference type="ARBA" id="ARBA00040898"/>
    </source>
</evidence>
<keyword evidence="11" id="KW-0547">Nucleotide-binding</keyword>
<protein>
    <recommendedName>
        <fullName evidence="18">Glycoprotein-N-acetylgalactosamine 3-beta-galactosyltransferase 1</fullName>
        <ecNumber evidence="6">2.4.1.122</ecNumber>
    </recommendedName>
    <alternativeName>
        <fullName evidence="20">Core 1 O-glycan T-synthase</fullName>
    </alternativeName>
    <alternativeName>
        <fullName evidence="21">Core 1 UDP-galactose:N-acetylgalactosamine-alpha-R beta 1,3-galactosyltransferase 1</fullName>
    </alternativeName>
    <alternativeName>
        <fullName evidence="19">Core 1 beta1,3-galactosyltransferase 1</fullName>
    </alternativeName>
</protein>
<keyword evidence="8" id="KW-0808">Transferase</keyword>
<dbReference type="GO" id="GO:0016263">
    <property type="term" value="F:glycoprotein-N-acetylgalactosamine 3-beta-galactosyltransferase activity"/>
    <property type="evidence" value="ECO:0007669"/>
    <property type="project" value="UniProtKB-EC"/>
</dbReference>
<dbReference type="InterPro" id="IPR026050">
    <property type="entry name" value="C1GALT1/C1GALT1_chp1"/>
</dbReference>
<keyword evidence="16" id="KW-0325">Glycoprotein</keyword>